<evidence type="ECO:0000313" key="5">
    <source>
        <dbReference type="Proteomes" id="UP000595197"/>
    </source>
</evidence>
<dbReference type="Gene3D" id="3.40.50.280">
    <property type="entry name" value="Cobalamin-binding domain"/>
    <property type="match status" value="1"/>
</dbReference>
<reference evidence="4" key="1">
    <citation type="submission" date="2021-02" db="EMBL/GenBank/DDBJ databases">
        <title>Skermanella TT6 skin isolate.</title>
        <authorList>
            <person name="Lee K."/>
            <person name="Ganzorig M."/>
        </authorList>
    </citation>
    <scope>NUCLEOTIDE SEQUENCE</scope>
    <source>
        <strain evidence="4">TT6</strain>
    </source>
</reference>
<evidence type="ECO:0000256" key="1">
    <source>
        <dbReference type="ARBA" id="ARBA00022723"/>
    </source>
</evidence>
<keyword evidence="2" id="KW-0170">Cobalt</keyword>
<name>A0ABX7BLT6_9PROT</name>
<dbReference type="InterPro" id="IPR036594">
    <property type="entry name" value="Meth_synthase_dom"/>
</dbReference>
<dbReference type="PANTHER" id="PTHR45833">
    <property type="entry name" value="METHIONINE SYNTHASE"/>
    <property type="match status" value="1"/>
</dbReference>
<dbReference type="InterPro" id="IPR036724">
    <property type="entry name" value="Cobalamin-bd_sf"/>
</dbReference>
<dbReference type="PROSITE" id="PS51332">
    <property type="entry name" value="B12_BINDING"/>
    <property type="match status" value="1"/>
</dbReference>
<dbReference type="Pfam" id="PF02310">
    <property type="entry name" value="B12-binding"/>
    <property type="match status" value="1"/>
</dbReference>
<dbReference type="InterPro" id="IPR006158">
    <property type="entry name" value="Cobalamin-bd"/>
</dbReference>
<dbReference type="RefSeq" id="WP_201082965.1">
    <property type="nucleotide sequence ID" value="NZ_CP067422.1"/>
</dbReference>
<evidence type="ECO:0000313" key="4">
    <source>
        <dbReference type="EMBL" id="QQP93408.1"/>
    </source>
</evidence>
<dbReference type="Pfam" id="PF02607">
    <property type="entry name" value="B12-binding_2"/>
    <property type="match status" value="1"/>
</dbReference>
<dbReference type="EMBL" id="CP067422">
    <property type="protein sequence ID" value="QQP93408.1"/>
    <property type="molecule type" value="Genomic_DNA"/>
</dbReference>
<feature type="domain" description="B12-binding" evidence="3">
    <location>
        <begin position="221"/>
        <end position="350"/>
    </location>
</feature>
<dbReference type="SUPFAM" id="SSF52242">
    <property type="entry name" value="Cobalamin (vitamin B12)-binding domain"/>
    <property type="match status" value="1"/>
</dbReference>
<keyword evidence="1" id="KW-0479">Metal-binding</keyword>
<dbReference type="InterPro" id="IPR003759">
    <property type="entry name" value="Cbl-bd_cap"/>
</dbReference>
<keyword evidence="5" id="KW-1185">Reference proteome</keyword>
<dbReference type="InterPro" id="IPR050554">
    <property type="entry name" value="Met_Synthase/Corrinoid"/>
</dbReference>
<geneLocation type="plasmid" evidence="4 5">
    <name>pTT6-2</name>
</geneLocation>
<dbReference type="PANTHER" id="PTHR45833:SF1">
    <property type="entry name" value="METHIONINE SYNTHASE"/>
    <property type="match status" value="1"/>
</dbReference>
<dbReference type="Proteomes" id="UP000595197">
    <property type="component" value="Plasmid pTT6-2"/>
</dbReference>
<evidence type="ECO:0000256" key="2">
    <source>
        <dbReference type="ARBA" id="ARBA00023285"/>
    </source>
</evidence>
<proteinExistence type="predicted"/>
<protein>
    <submittedName>
        <fullName evidence="4">Cobalamin-dependent protein</fullName>
    </submittedName>
</protein>
<organism evidence="4 5">
    <name type="scientific">Skermanella cutis</name>
    <dbReference type="NCBI Taxonomy" id="2775420"/>
    <lineage>
        <taxon>Bacteria</taxon>
        <taxon>Pseudomonadati</taxon>
        <taxon>Pseudomonadota</taxon>
        <taxon>Alphaproteobacteria</taxon>
        <taxon>Rhodospirillales</taxon>
        <taxon>Azospirillaceae</taxon>
        <taxon>Skermanella</taxon>
    </lineage>
</organism>
<evidence type="ECO:0000259" key="3">
    <source>
        <dbReference type="PROSITE" id="PS51332"/>
    </source>
</evidence>
<sequence>MGLIFDAGSDPQRRAFAERAVLRYWLRHPEMAQRYGTEGRRRCVEDLQYTLLYLEAATATGSLELFRSYTEWLRSIFICHHLDVADLAGTLETLLEIFTERGDALPAEYLADSLRLMDSMEDVPPNLLAENNPHRTLAQGYLALLLDQDRQGAADLIINAADTGIPLTDLYLHVFQPCLHEVGRLWMTGRLTIPQEHFATTATQSILAQLQPYAACRSGTGRRLLAVCIDGELHEIGLRMVGDVFTLNGWETTFLGASVPVAGIVGAVKADRPELLALSVTIAPNLPKAAALVEALRADPGCANTRIIVGGHPFNRCPDLWRRIGADAHGRDAAAAVAWADRHFALPGPA</sequence>
<keyword evidence="4" id="KW-0614">Plasmid</keyword>
<dbReference type="Gene3D" id="1.10.1240.10">
    <property type="entry name" value="Methionine synthase domain"/>
    <property type="match status" value="1"/>
</dbReference>
<accession>A0ABX7BLT6</accession>
<gene>
    <name evidence="4" type="ORF">IGS68_32810</name>
</gene>